<organism evidence="1 2">
    <name type="scientific">Mycobacterium europaeum</name>
    <dbReference type="NCBI Taxonomy" id="761804"/>
    <lineage>
        <taxon>Bacteria</taxon>
        <taxon>Bacillati</taxon>
        <taxon>Actinomycetota</taxon>
        <taxon>Actinomycetes</taxon>
        <taxon>Mycobacteriales</taxon>
        <taxon>Mycobacteriaceae</taxon>
        <taxon>Mycobacterium</taxon>
        <taxon>Mycobacterium simiae complex</taxon>
    </lineage>
</organism>
<dbReference type="Proteomes" id="UP000199601">
    <property type="component" value="Unassembled WGS sequence"/>
</dbReference>
<proteinExistence type="predicted"/>
<dbReference type="AlphaFoldDB" id="A0A0U1DKD5"/>
<keyword evidence="2" id="KW-1185">Reference proteome</keyword>
<name>A0A0U1DKD5_9MYCO</name>
<evidence type="ECO:0000313" key="2">
    <source>
        <dbReference type="Proteomes" id="UP000199601"/>
    </source>
</evidence>
<dbReference type="EMBL" id="CTEC01000002">
    <property type="protein sequence ID" value="CQD18260.1"/>
    <property type="molecule type" value="Genomic_DNA"/>
</dbReference>
<sequence length="48" mass="5151">MGPPSRQRSGNLTPLVGLDTIRLALLQVATKSTAQGIEHKKVSAKHPF</sequence>
<reference evidence="2" key="1">
    <citation type="submission" date="2015-03" db="EMBL/GenBank/DDBJ databases">
        <authorList>
            <person name="Urmite Genomes"/>
        </authorList>
    </citation>
    <scope>NUCLEOTIDE SEQUENCE [LARGE SCALE GENOMIC DNA]</scope>
    <source>
        <strain evidence="2">CSUR P1344</strain>
    </source>
</reference>
<gene>
    <name evidence="1" type="ORF">BN000_04119</name>
</gene>
<protein>
    <submittedName>
        <fullName evidence="1">Uncharacterized protein</fullName>
    </submittedName>
</protein>
<accession>A0A0U1DKD5</accession>
<evidence type="ECO:0000313" key="1">
    <source>
        <dbReference type="EMBL" id="CQD18260.1"/>
    </source>
</evidence>